<evidence type="ECO:0000256" key="11">
    <source>
        <dbReference type="HAMAP-Rule" id="MF_00230"/>
    </source>
</evidence>
<comment type="catalytic activity">
    <reaction evidence="10 11">
        <text>5,6-dimethylbenzimidazole + nicotinate beta-D-ribonucleotide = alpha-ribazole 5'-phosphate + nicotinate + H(+)</text>
        <dbReference type="Rhea" id="RHEA:11196"/>
        <dbReference type="ChEBI" id="CHEBI:15378"/>
        <dbReference type="ChEBI" id="CHEBI:15890"/>
        <dbReference type="ChEBI" id="CHEBI:32544"/>
        <dbReference type="ChEBI" id="CHEBI:57502"/>
        <dbReference type="ChEBI" id="CHEBI:57918"/>
        <dbReference type="EC" id="2.4.2.21"/>
    </reaction>
</comment>
<dbReference type="SUPFAM" id="SSF52733">
    <property type="entry name" value="Nicotinate mononucleotide:5,6-dimethylbenzimidazole phosphoribosyltransferase (CobT)"/>
    <property type="match status" value="1"/>
</dbReference>
<dbReference type="Proteomes" id="UP000663499">
    <property type="component" value="Chromosome"/>
</dbReference>
<dbReference type="EC" id="2.4.2.21" evidence="4 11"/>
<evidence type="ECO:0000313" key="12">
    <source>
        <dbReference type="EMBL" id="QSX08368.1"/>
    </source>
</evidence>
<evidence type="ECO:0000256" key="8">
    <source>
        <dbReference type="ARBA" id="ARBA00022679"/>
    </source>
</evidence>
<accession>A0A974XEJ2</accession>
<dbReference type="PANTHER" id="PTHR43463:SF1">
    <property type="entry name" value="NICOTINATE-NUCLEOTIDE--DIMETHYLBENZIMIDAZOLE PHOSPHORIBOSYLTRANSFERASE"/>
    <property type="match status" value="1"/>
</dbReference>
<dbReference type="EMBL" id="CP071444">
    <property type="protein sequence ID" value="QSX08368.1"/>
    <property type="molecule type" value="Genomic_DNA"/>
</dbReference>
<name>A0A974XEJ2_9FIRM</name>
<dbReference type="RefSeq" id="WP_207299710.1">
    <property type="nucleotide sequence ID" value="NZ_CP071444.1"/>
</dbReference>
<dbReference type="HAMAP" id="MF_00230">
    <property type="entry name" value="CobT"/>
    <property type="match status" value="1"/>
</dbReference>
<dbReference type="Gene3D" id="1.10.1610.10">
    <property type="match status" value="1"/>
</dbReference>
<dbReference type="Gene3D" id="3.40.50.10210">
    <property type="match status" value="1"/>
</dbReference>
<dbReference type="InterPro" id="IPR003200">
    <property type="entry name" value="Nict_dMeBzImd_PRibTrfase"/>
</dbReference>
<evidence type="ECO:0000313" key="13">
    <source>
        <dbReference type="Proteomes" id="UP000663499"/>
    </source>
</evidence>
<evidence type="ECO:0000256" key="3">
    <source>
        <dbReference type="ARBA" id="ARBA00007110"/>
    </source>
</evidence>
<keyword evidence="6 11" id="KW-0169">Cobalamin biosynthesis</keyword>
<comment type="similarity">
    <text evidence="3 11">Belongs to the CobT family.</text>
</comment>
<dbReference type="InterPro" id="IPR017846">
    <property type="entry name" value="Nict_dMeBzImd_PRibTrfase_bact"/>
</dbReference>
<dbReference type="Pfam" id="PF02277">
    <property type="entry name" value="DBI_PRT"/>
    <property type="match status" value="1"/>
</dbReference>
<sequence>MKIMEKVLKNIEKVDESQKAQMQEYVDGLLKPMGSLGVLEGIAVQVAGIDPELFNKPTKKAVLVFAGDHGICEEGITSAPQPVTALMTNFIANGKSGVGAISRQAGADVIVTDVGVNATLDNPNVRNKKVRFGTGNMVKETAMTREEAVQALEIGMETALEMIDKGYNVLATGEMGIGNTTPSSAIFSVFGNIDPQEVTGIGANLSSDLLDKKSEVIRRAIEKHQPDPQDPIDVLYKVGGLEIAAMAGAMLAGASKKVPVLIDGFISSAAAAIAVKMDPCVNDYLICSHASAEKGAQKGLELIGFKPYLYMDMRLGEGSGAALAFNVVDAAISMVNNMGTYAEAGIDVV</sequence>
<evidence type="ECO:0000256" key="6">
    <source>
        <dbReference type="ARBA" id="ARBA00022573"/>
    </source>
</evidence>
<evidence type="ECO:0000256" key="9">
    <source>
        <dbReference type="ARBA" id="ARBA00030686"/>
    </source>
</evidence>
<proteinExistence type="inferred from homology"/>
<evidence type="ECO:0000256" key="10">
    <source>
        <dbReference type="ARBA" id="ARBA00047340"/>
    </source>
</evidence>
<dbReference type="CDD" id="cd02439">
    <property type="entry name" value="DMB-PRT_CobT"/>
    <property type="match status" value="1"/>
</dbReference>
<dbReference type="GO" id="GO:0008939">
    <property type="term" value="F:nicotinate-nucleotide-dimethylbenzimidazole phosphoribosyltransferase activity"/>
    <property type="evidence" value="ECO:0007669"/>
    <property type="project" value="UniProtKB-UniRule"/>
</dbReference>
<dbReference type="NCBIfam" id="TIGR03160">
    <property type="entry name" value="cobT_DBIPRT"/>
    <property type="match status" value="1"/>
</dbReference>
<dbReference type="AlphaFoldDB" id="A0A974XEJ2"/>
<gene>
    <name evidence="11 12" type="primary">cobT</name>
    <name evidence="12" type="ORF">J0B03_11345</name>
</gene>
<comment type="pathway">
    <text evidence="2 11">Nucleoside biosynthesis; alpha-ribazole biosynthesis; alpha-ribazole from 5,6-dimethylbenzimidazole: step 1/2.</text>
</comment>
<keyword evidence="7 11" id="KW-0328">Glycosyltransferase</keyword>
<keyword evidence="13" id="KW-1185">Reference proteome</keyword>
<evidence type="ECO:0000256" key="2">
    <source>
        <dbReference type="ARBA" id="ARBA00005049"/>
    </source>
</evidence>
<evidence type="ECO:0000256" key="5">
    <source>
        <dbReference type="ARBA" id="ARBA00015486"/>
    </source>
</evidence>
<dbReference type="NCBIfam" id="NF000996">
    <property type="entry name" value="PRK00105.1"/>
    <property type="match status" value="1"/>
</dbReference>
<evidence type="ECO:0000256" key="7">
    <source>
        <dbReference type="ARBA" id="ARBA00022676"/>
    </source>
</evidence>
<evidence type="ECO:0000256" key="1">
    <source>
        <dbReference type="ARBA" id="ARBA00002197"/>
    </source>
</evidence>
<dbReference type="InterPro" id="IPR036087">
    <property type="entry name" value="Nict_dMeBzImd_PRibTrfase_sf"/>
</dbReference>
<reference evidence="12" key="1">
    <citation type="submission" date="2021-03" db="EMBL/GenBank/DDBJ databases">
        <title>Alkalibacter marinus sp. nov., isolated from tidal flat sediment.</title>
        <authorList>
            <person name="Namirimu T."/>
            <person name="Yang J.-A."/>
            <person name="Yang S.-H."/>
            <person name="Kim Y.-J."/>
            <person name="Kwon K.K."/>
        </authorList>
    </citation>
    <scope>NUCLEOTIDE SEQUENCE</scope>
    <source>
        <strain evidence="12">ES005</strain>
    </source>
</reference>
<dbReference type="PANTHER" id="PTHR43463">
    <property type="entry name" value="NICOTINATE-NUCLEOTIDE--DIMETHYLBENZIMIDAZOLE PHOSPHORIBOSYLTRANSFERASE"/>
    <property type="match status" value="1"/>
</dbReference>
<keyword evidence="8 11" id="KW-0808">Transferase</keyword>
<protein>
    <recommendedName>
        <fullName evidence="5 11">Nicotinate-nucleotide--dimethylbenzimidazole phosphoribosyltransferase</fullName>
        <shortName evidence="11">NN:DBI PRT</shortName>
        <ecNumber evidence="4 11">2.4.2.21</ecNumber>
    </recommendedName>
    <alternativeName>
        <fullName evidence="9 11">N(1)-alpha-phosphoribosyltransferase</fullName>
    </alternativeName>
</protein>
<evidence type="ECO:0000256" key="4">
    <source>
        <dbReference type="ARBA" id="ARBA00011991"/>
    </source>
</evidence>
<dbReference type="InterPro" id="IPR023195">
    <property type="entry name" value="Nict_dMeBzImd_PRibTrfase_N"/>
</dbReference>
<dbReference type="FunFam" id="3.40.50.10210:FF:000001">
    <property type="entry name" value="Nicotinate-nucleotide--dimethylbenzimidazole phosphoribosyltransferase"/>
    <property type="match status" value="1"/>
</dbReference>
<organism evidence="12 13">
    <name type="scientific">Alkalibacter rhizosphaerae</name>
    <dbReference type="NCBI Taxonomy" id="2815577"/>
    <lineage>
        <taxon>Bacteria</taxon>
        <taxon>Bacillati</taxon>
        <taxon>Bacillota</taxon>
        <taxon>Clostridia</taxon>
        <taxon>Eubacteriales</taxon>
        <taxon>Eubacteriaceae</taxon>
        <taxon>Alkalibacter</taxon>
    </lineage>
</organism>
<feature type="active site" description="Proton acceptor" evidence="11">
    <location>
        <position position="317"/>
    </location>
</feature>
<comment type="function">
    <text evidence="1 11">Catalyzes the synthesis of alpha-ribazole-5'-phosphate from nicotinate mononucleotide (NAMN) and 5,6-dimethylbenzimidazole (DMB).</text>
</comment>
<dbReference type="GO" id="GO:0009236">
    <property type="term" value="P:cobalamin biosynthetic process"/>
    <property type="evidence" value="ECO:0007669"/>
    <property type="project" value="UniProtKB-UniRule"/>
</dbReference>
<dbReference type="KEGG" id="alka:J0B03_11345"/>